<dbReference type="Proteomes" id="UP000237640">
    <property type="component" value="Unassembled WGS sequence"/>
</dbReference>
<comment type="caution">
    <text evidence="3">The sequence shown here is derived from an EMBL/GenBank/DDBJ whole genome shotgun (WGS) entry which is preliminary data.</text>
</comment>
<dbReference type="RefSeq" id="WP_106145178.1">
    <property type="nucleotide sequence ID" value="NZ_PVYX01000002.1"/>
</dbReference>
<name>A0A2T0M8P5_9FLAO</name>
<dbReference type="EMBL" id="PVYX01000002">
    <property type="protein sequence ID" value="PRX53843.1"/>
    <property type="molecule type" value="Genomic_DNA"/>
</dbReference>
<reference evidence="3 4" key="1">
    <citation type="submission" date="2018-03" db="EMBL/GenBank/DDBJ databases">
        <title>Genomic Encyclopedia of Archaeal and Bacterial Type Strains, Phase II (KMG-II): from individual species to whole genera.</title>
        <authorList>
            <person name="Goeker M."/>
        </authorList>
    </citation>
    <scope>NUCLEOTIDE SEQUENCE [LARGE SCALE GENOMIC DNA]</scope>
    <source>
        <strain evidence="3 4">DSM 25027</strain>
    </source>
</reference>
<protein>
    <submittedName>
        <fullName evidence="3">2-keto-4-pentenoate hydratase/2-oxohepta-3-ene-1,7-dioic acid hydratase in catechol pathway</fullName>
    </submittedName>
</protein>
<keyword evidence="1" id="KW-0479">Metal-binding</keyword>
<dbReference type="InterPro" id="IPR036663">
    <property type="entry name" value="Fumarylacetoacetase_C_sf"/>
</dbReference>
<dbReference type="InterPro" id="IPR011234">
    <property type="entry name" value="Fumarylacetoacetase-like_C"/>
</dbReference>
<organism evidence="3 4">
    <name type="scientific">Flagellimonas meridianipacifica</name>
    <dbReference type="NCBI Taxonomy" id="1080225"/>
    <lineage>
        <taxon>Bacteria</taxon>
        <taxon>Pseudomonadati</taxon>
        <taxon>Bacteroidota</taxon>
        <taxon>Flavobacteriia</taxon>
        <taxon>Flavobacteriales</taxon>
        <taxon>Flavobacteriaceae</taxon>
        <taxon>Flagellimonas</taxon>
    </lineage>
</organism>
<evidence type="ECO:0000313" key="3">
    <source>
        <dbReference type="EMBL" id="PRX53843.1"/>
    </source>
</evidence>
<evidence type="ECO:0000313" key="4">
    <source>
        <dbReference type="Proteomes" id="UP000237640"/>
    </source>
</evidence>
<accession>A0A2T0M8P5</accession>
<gene>
    <name evidence="3" type="ORF">CLV81_2231</name>
</gene>
<dbReference type="Pfam" id="PF01557">
    <property type="entry name" value="FAA_hydrolase"/>
    <property type="match status" value="1"/>
</dbReference>
<proteinExistence type="predicted"/>
<dbReference type="SUPFAM" id="SSF56529">
    <property type="entry name" value="FAH"/>
    <property type="match status" value="1"/>
</dbReference>
<dbReference type="GO" id="GO:0046872">
    <property type="term" value="F:metal ion binding"/>
    <property type="evidence" value="ECO:0007669"/>
    <property type="project" value="UniProtKB-KW"/>
</dbReference>
<sequence length="201" mass="22579">MKILGIAANFYNKDAPRQPLPKDLNIFVKVPSSLAKGNVFHYPRWSQNVWHEMELVLRIGKKLKNVSEKEAHNVFDGIALGMDWTAKDLQLKAKEKGWPWAFAKGFDEATFLSDFFPVNHFGNVNQIDLIFKINGQVVEQGNTRDLKANFGQIISYCSKFMTLNPGDLIMTGAPPSPGPIQIGDVCEGYIGDHKLLDFKVV</sequence>
<evidence type="ECO:0000259" key="2">
    <source>
        <dbReference type="Pfam" id="PF01557"/>
    </source>
</evidence>
<evidence type="ECO:0000256" key="1">
    <source>
        <dbReference type="ARBA" id="ARBA00022723"/>
    </source>
</evidence>
<dbReference type="GO" id="GO:0018773">
    <property type="term" value="F:acetylpyruvate hydrolase activity"/>
    <property type="evidence" value="ECO:0007669"/>
    <property type="project" value="TreeGrafter"/>
</dbReference>
<keyword evidence="4" id="KW-1185">Reference proteome</keyword>
<dbReference type="PANTHER" id="PTHR11820:SF7">
    <property type="entry name" value="ACYLPYRUVASE FAHD1, MITOCHONDRIAL"/>
    <property type="match status" value="1"/>
</dbReference>
<feature type="domain" description="Fumarylacetoacetase-like C-terminal" evidence="2">
    <location>
        <begin position="12"/>
        <end position="190"/>
    </location>
</feature>
<dbReference type="Gene3D" id="3.90.850.10">
    <property type="entry name" value="Fumarylacetoacetase-like, C-terminal domain"/>
    <property type="match status" value="1"/>
</dbReference>
<dbReference type="AlphaFoldDB" id="A0A2T0M8P5"/>
<dbReference type="PANTHER" id="PTHR11820">
    <property type="entry name" value="ACYLPYRUVASE"/>
    <property type="match status" value="1"/>
</dbReference>
<dbReference type="OrthoDB" id="9805307at2"/>